<evidence type="ECO:0000313" key="2">
    <source>
        <dbReference type="Proteomes" id="UP000276634"/>
    </source>
</evidence>
<dbReference type="Proteomes" id="UP000276634">
    <property type="component" value="Unassembled WGS sequence"/>
</dbReference>
<dbReference type="InterPro" id="IPR011047">
    <property type="entry name" value="Quinoprotein_ADH-like_sf"/>
</dbReference>
<comment type="caution">
    <text evidence="1">The sequence shown here is derived from an EMBL/GenBank/DDBJ whole genome shotgun (WGS) entry which is preliminary data.</text>
</comment>
<evidence type="ECO:0008006" key="3">
    <source>
        <dbReference type="Google" id="ProtNLM"/>
    </source>
</evidence>
<name>A0A3N1Y161_9GAMM</name>
<dbReference type="SUPFAM" id="SSF50998">
    <property type="entry name" value="Quinoprotein alcohol dehydrogenase-like"/>
    <property type="match status" value="1"/>
</dbReference>
<evidence type="ECO:0000313" key="1">
    <source>
        <dbReference type="EMBL" id="ROR32556.1"/>
    </source>
</evidence>
<reference evidence="1 2" key="1">
    <citation type="submission" date="2018-11" db="EMBL/GenBank/DDBJ databases">
        <title>Genomic Encyclopedia of Type Strains, Phase IV (KMG-IV): sequencing the most valuable type-strain genomes for metagenomic binning, comparative biology and taxonomic classification.</title>
        <authorList>
            <person name="Goeker M."/>
        </authorList>
    </citation>
    <scope>NUCLEOTIDE SEQUENCE [LARGE SCALE GENOMIC DNA]</scope>
    <source>
        <strain evidence="1 2">DSM 100275</strain>
    </source>
</reference>
<keyword evidence="2" id="KW-1185">Reference proteome</keyword>
<dbReference type="Gene3D" id="2.130.10.10">
    <property type="entry name" value="YVTN repeat-like/Quinoprotein amine dehydrogenase"/>
    <property type="match status" value="2"/>
</dbReference>
<protein>
    <recommendedName>
        <fullName evidence="3">LVIVD repeat-containing protein</fullName>
    </recommendedName>
</protein>
<accession>A0A3N1Y161</accession>
<proteinExistence type="predicted"/>
<dbReference type="AlphaFoldDB" id="A0A3N1Y161"/>
<dbReference type="InterPro" id="IPR013211">
    <property type="entry name" value="LVIVD"/>
</dbReference>
<dbReference type="EMBL" id="RJVI01000002">
    <property type="protein sequence ID" value="ROR32556.1"/>
    <property type="molecule type" value="Genomic_DNA"/>
</dbReference>
<sequence>MAGLAVERGRAMAAGFGRRGRLGGVFGALAALALAGCAAPGPARLEPAAARPGETVRVTVPGVRAGARLWLEPAAGAGGPRFGNEGLGPGEGVNFGGQRRAAVEGDWLYVADWFAGLRIYSLRDPARPRLVTTFHTPGSAKGVAVRDGIAYVADDDRGLSVVDVRNRRRPRLLARLALPGLAYTPVPAGQRLYLAAHRAGLHVIDVTDPARPRLVATLDTPGKAWSVAVRGTLGVVADAEGGVLTLDLSDPAHPRLRGRYRHEGLDAEDVVLAGTLAYVGTYDDGVLVLDLADPARPRLRGRLAMPGPARGLALADGRLYVADWDAGLRVYDLADPAAPRLLGVLDTPGMAWGVALRGTSAYVLDWWAGMLAVDVGEPGRMRVTDGYPRGAEVRGLARSGRWLLAAAGHGGLLVFDVRNPLNPTWAGSMLAAAGVADVAAAGGRVWVALGGLGVGEVDLSDPYAPALRGWHPVGMPVRRVWSDGRWVAAGDPAAGLVVLRAGAADGPALAVAGPWRDAAVAAGVLYWIGADGRLQGRRLDGGPADADVPAAAGLVRLAAEGGLLCALAESAEVACWRRAAAGGWSPAGRLVVPGARALALAGPVLHVAGAGALVTAAVGADGLGPARRQPLAAAVDRLAADPEAVYGAPAPEAVAALRPLPDVSARAAGGVFRLTLPADLPPGRYLLRLADGRGAREVGTLRVAAGMGGPVRGAEGLRGRLPAR</sequence>
<gene>
    <name evidence="1" type="ORF">EDC57_1758</name>
</gene>
<organism evidence="1 2">
    <name type="scientific">Inmirania thermothiophila</name>
    <dbReference type="NCBI Taxonomy" id="1750597"/>
    <lineage>
        <taxon>Bacteria</taxon>
        <taxon>Pseudomonadati</taxon>
        <taxon>Pseudomonadota</taxon>
        <taxon>Gammaproteobacteria</taxon>
        <taxon>Chromatiales</taxon>
        <taxon>Ectothiorhodospiraceae</taxon>
        <taxon>Inmirania</taxon>
    </lineage>
</organism>
<dbReference type="Pfam" id="PF08309">
    <property type="entry name" value="LVIVD"/>
    <property type="match status" value="7"/>
</dbReference>
<dbReference type="InterPro" id="IPR015943">
    <property type="entry name" value="WD40/YVTN_repeat-like_dom_sf"/>
</dbReference>